<dbReference type="PRINTS" id="PR00081">
    <property type="entry name" value="GDHRDH"/>
</dbReference>
<dbReference type="OrthoDB" id="10454at2157"/>
<sequence length="299" mass="31469">MTDRPEALAGVDGVDRSGRTALVTGSTSGVGRETALALARLGADVVVHRRDRAAGERVVRAAERAGGEATFHRAEFADPDAVDALARRVRADVDPLDLVVHAAGAHFPEGTLVDAGAARVERTFAVNHLAPFRLTTRLRDRLAPDVRVVVVASRLHSRADGAFDVRSVDGYDGLAAYARSKLANVLFARGLADRLDGSVATACHPGFVPDSGLWRNASLPVSLGVRALSRLPRRLVPFVDTAAEAAATPTYLAAAPRPPDSGAYVVDCERAEPAPAATRPGAADDLWAHSEDLTGLTWA</sequence>
<evidence type="ECO:0000313" key="2">
    <source>
        <dbReference type="EMBL" id="ESP87661.1"/>
    </source>
</evidence>
<dbReference type="GO" id="GO:0016491">
    <property type="term" value="F:oxidoreductase activity"/>
    <property type="evidence" value="ECO:0007669"/>
    <property type="project" value="UniProtKB-KW"/>
</dbReference>
<protein>
    <submittedName>
        <fullName evidence="2">Oxidoreductase</fullName>
    </submittedName>
</protein>
<dbReference type="PANTHER" id="PTHR43157">
    <property type="entry name" value="PHOSPHATIDYLINOSITOL-GLYCAN BIOSYNTHESIS CLASS F PROTEIN-RELATED"/>
    <property type="match status" value="1"/>
</dbReference>
<dbReference type="AlphaFoldDB" id="V4GRH5"/>
<keyword evidence="1" id="KW-0560">Oxidoreductase</keyword>
<dbReference type="RefSeq" id="WP_023395199.1">
    <property type="nucleotide sequence ID" value="NZ_ASGZ01000053.1"/>
</dbReference>
<keyword evidence="3" id="KW-1185">Reference proteome</keyword>
<dbReference type="InterPro" id="IPR002347">
    <property type="entry name" value="SDR_fam"/>
</dbReference>
<dbReference type="STRING" id="1324957.K933_13122"/>
<dbReference type="Pfam" id="PF00106">
    <property type="entry name" value="adh_short"/>
    <property type="match status" value="1"/>
</dbReference>
<dbReference type="PANTHER" id="PTHR43157:SF31">
    <property type="entry name" value="PHOSPHATIDYLINOSITOL-GLYCAN BIOSYNTHESIS CLASS F PROTEIN"/>
    <property type="match status" value="1"/>
</dbReference>
<dbReference type="SUPFAM" id="SSF51735">
    <property type="entry name" value="NAD(P)-binding Rossmann-fold domains"/>
    <property type="match status" value="1"/>
</dbReference>
<reference evidence="2 3" key="1">
    <citation type="journal article" date="2013" name="Genome Announc.">
        <title>Draft Genome Sequence of 'Candidatus Halobonum tyrrellensis' Strain G22, Isolated from the Hypersaline Waters of Lake Tyrrell, Australia.</title>
        <authorList>
            <person name="Ugalde J.A."/>
            <person name="Narasingarao P."/>
            <person name="Kuo S."/>
            <person name="Podell S."/>
            <person name="Allen E.E."/>
        </authorList>
    </citation>
    <scope>NUCLEOTIDE SEQUENCE [LARGE SCALE GENOMIC DNA]</scope>
    <source>
        <strain evidence="2 3">G22</strain>
    </source>
</reference>
<name>V4GRH5_9EURY</name>
<accession>V4GRH5</accession>
<dbReference type="Gene3D" id="3.40.50.720">
    <property type="entry name" value="NAD(P)-binding Rossmann-like Domain"/>
    <property type="match status" value="1"/>
</dbReference>
<gene>
    <name evidence="2" type="ORF">K933_13122</name>
</gene>
<evidence type="ECO:0000313" key="3">
    <source>
        <dbReference type="Proteomes" id="UP000017840"/>
    </source>
</evidence>
<dbReference type="eggNOG" id="arCOG01264">
    <property type="taxonomic scope" value="Archaea"/>
</dbReference>
<dbReference type="InterPro" id="IPR036291">
    <property type="entry name" value="NAD(P)-bd_dom_sf"/>
</dbReference>
<organism evidence="2 3">
    <name type="scientific">Candidatus Halobonum tyrrellensis G22</name>
    <dbReference type="NCBI Taxonomy" id="1324957"/>
    <lineage>
        <taxon>Archaea</taxon>
        <taxon>Methanobacteriati</taxon>
        <taxon>Methanobacteriota</taxon>
        <taxon>Stenosarchaea group</taxon>
        <taxon>Halobacteria</taxon>
        <taxon>Halobacteriales</taxon>
        <taxon>Haloferacaceae</taxon>
        <taxon>Candidatus Halobonum</taxon>
    </lineage>
</organism>
<dbReference type="EMBL" id="ASGZ01000053">
    <property type="protein sequence ID" value="ESP87661.1"/>
    <property type="molecule type" value="Genomic_DNA"/>
</dbReference>
<evidence type="ECO:0000256" key="1">
    <source>
        <dbReference type="ARBA" id="ARBA00023002"/>
    </source>
</evidence>
<dbReference type="Proteomes" id="UP000017840">
    <property type="component" value="Unassembled WGS sequence"/>
</dbReference>
<dbReference type="PATRIC" id="fig|1324957.4.peg.2661"/>
<comment type="caution">
    <text evidence="2">The sequence shown here is derived from an EMBL/GenBank/DDBJ whole genome shotgun (WGS) entry which is preliminary data.</text>
</comment>
<proteinExistence type="predicted"/>